<evidence type="ECO:0000313" key="12">
    <source>
        <dbReference type="EMBL" id="KAK9524307.1"/>
    </source>
</evidence>
<feature type="transmembrane region" description="Helical" evidence="8">
    <location>
        <begin position="389"/>
        <end position="410"/>
    </location>
</feature>
<feature type="transmembrane region" description="Helical" evidence="8">
    <location>
        <begin position="579"/>
        <end position="602"/>
    </location>
</feature>
<comment type="subcellular location">
    <subcellularLocation>
        <location evidence="2">Cell membrane</location>
    </subcellularLocation>
    <subcellularLocation>
        <location evidence="1">Membrane</location>
        <topology evidence="1">Multi-pass membrane protein</topology>
    </subcellularLocation>
</comment>
<evidence type="ECO:0000256" key="7">
    <source>
        <dbReference type="ARBA" id="ARBA00023157"/>
    </source>
</evidence>
<feature type="chain" id="PRO_5043553380" description="Adhesion G-protein coupled receptor G7" evidence="9">
    <location>
        <begin position="21"/>
        <end position="724"/>
    </location>
</feature>
<dbReference type="InterPro" id="IPR000832">
    <property type="entry name" value="GPCR_2_secretin-like"/>
</dbReference>
<feature type="signal peptide" evidence="9">
    <location>
        <begin position="1"/>
        <end position="20"/>
    </location>
</feature>
<organism evidence="12 13">
    <name type="scientific">Zoarces viviparus</name>
    <name type="common">Viviparous eelpout</name>
    <name type="synonym">Blennius viviparus</name>
    <dbReference type="NCBI Taxonomy" id="48416"/>
    <lineage>
        <taxon>Eukaryota</taxon>
        <taxon>Metazoa</taxon>
        <taxon>Chordata</taxon>
        <taxon>Craniata</taxon>
        <taxon>Vertebrata</taxon>
        <taxon>Euteleostomi</taxon>
        <taxon>Actinopterygii</taxon>
        <taxon>Neopterygii</taxon>
        <taxon>Teleostei</taxon>
        <taxon>Neoteleostei</taxon>
        <taxon>Acanthomorphata</taxon>
        <taxon>Eupercaria</taxon>
        <taxon>Perciformes</taxon>
        <taxon>Cottioidei</taxon>
        <taxon>Zoarcales</taxon>
        <taxon>Zoarcidae</taxon>
        <taxon>Zoarcinae</taxon>
        <taxon>Zoarces</taxon>
    </lineage>
</organism>
<dbReference type="InterPro" id="IPR057244">
    <property type="entry name" value="GAIN_B"/>
</dbReference>
<dbReference type="Pfam" id="PF22261">
    <property type="entry name" value="GPR128_GAIN_subdom_B"/>
    <property type="match status" value="1"/>
</dbReference>
<dbReference type="InterPro" id="IPR053984">
    <property type="entry name" value="GPR128_N"/>
</dbReference>
<dbReference type="GO" id="GO:0004930">
    <property type="term" value="F:G protein-coupled receptor activity"/>
    <property type="evidence" value="ECO:0007669"/>
    <property type="project" value="InterPro"/>
</dbReference>
<dbReference type="EMBL" id="JBCEZU010000156">
    <property type="protein sequence ID" value="KAK9524307.1"/>
    <property type="molecule type" value="Genomic_DNA"/>
</dbReference>
<feature type="domain" description="G-protein coupled receptors family 2 profile 2" evidence="11">
    <location>
        <begin position="387"/>
        <end position="672"/>
    </location>
</feature>
<dbReference type="PROSITE" id="PS00022">
    <property type="entry name" value="EGF_1"/>
    <property type="match status" value="1"/>
</dbReference>
<dbReference type="Gene3D" id="1.20.1070.10">
    <property type="entry name" value="Rhodopsin 7-helix transmembrane proteins"/>
    <property type="match status" value="1"/>
</dbReference>
<dbReference type="Gene3D" id="2.60.220.50">
    <property type="match status" value="1"/>
</dbReference>
<keyword evidence="4 8" id="KW-0812">Transmembrane</keyword>
<dbReference type="Pfam" id="PF22259">
    <property type="entry name" value="GPR128_GAIN_subdomA"/>
    <property type="match status" value="1"/>
</dbReference>
<proteinExistence type="predicted"/>
<feature type="transmembrane region" description="Helical" evidence="8">
    <location>
        <begin position="431"/>
        <end position="452"/>
    </location>
</feature>
<dbReference type="InterPro" id="IPR053986">
    <property type="entry name" value="GPR128_GAIN_subdom_B"/>
</dbReference>
<feature type="transmembrane region" description="Helical" evidence="8">
    <location>
        <begin position="487"/>
        <end position="514"/>
    </location>
</feature>
<dbReference type="InterPro" id="IPR000742">
    <property type="entry name" value="EGF"/>
</dbReference>
<keyword evidence="5 8" id="KW-1133">Transmembrane helix</keyword>
<dbReference type="InterPro" id="IPR000203">
    <property type="entry name" value="GPS"/>
</dbReference>
<evidence type="ECO:0000313" key="13">
    <source>
        <dbReference type="Proteomes" id="UP001488805"/>
    </source>
</evidence>
<evidence type="ECO:0000256" key="6">
    <source>
        <dbReference type="ARBA" id="ARBA00023136"/>
    </source>
</evidence>
<evidence type="ECO:0000256" key="1">
    <source>
        <dbReference type="ARBA" id="ARBA00004141"/>
    </source>
</evidence>
<accession>A0AAW1EPS4</accession>
<evidence type="ECO:0000259" key="11">
    <source>
        <dbReference type="PROSITE" id="PS50261"/>
    </source>
</evidence>
<dbReference type="GO" id="GO:0005886">
    <property type="term" value="C:plasma membrane"/>
    <property type="evidence" value="ECO:0007669"/>
    <property type="project" value="UniProtKB-SubCell"/>
</dbReference>
<dbReference type="PANTHER" id="PTHR47767:SF1">
    <property type="entry name" value="ADHESION G PROTEIN-COUPLED RECEPTOR G7"/>
    <property type="match status" value="1"/>
</dbReference>
<dbReference type="Pfam" id="PF22257">
    <property type="entry name" value="GPR128_N"/>
    <property type="match status" value="1"/>
</dbReference>
<evidence type="ECO:0000259" key="10">
    <source>
        <dbReference type="PROSITE" id="PS50221"/>
    </source>
</evidence>
<dbReference type="Proteomes" id="UP001488805">
    <property type="component" value="Unassembled WGS sequence"/>
</dbReference>
<evidence type="ECO:0008006" key="14">
    <source>
        <dbReference type="Google" id="ProtNLM"/>
    </source>
</evidence>
<evidence type="ECO:0000256" key="4">
    <source>
        <dbReference type="ARBA" id="ARBA00022692"/>
    </source>
</evidence>
<feature type="transmembrane region" description="Helical" evidence="8">
    <location>
        <begin position="622"/>
        <end position="641"/>
    </location>
</feature>
<dbReference type="PROSITE" id="PS50261">
    <property type="entry name" value="G_PROTEIN_RECEP_F2_4"/>
    <property type="match status" value="1"/>
</dbReference>
<dbReference type="PANTHER" id="PTHR47767">
    <property type="entry name" value="ADHESION G PROTEIN-COUPLED RECEPTOR G7"/>
    <property type="match status" value="1"/>
</dbReference>
<dbReference type="InterPro" id="IPR046338">
    <property type="entry name" value="GAIN_dom_sf"/>
</dbReference>
<evidence type="ECO:0000256" key="8">
    <source>
        <dbReference type="SAM" id="Phobius"/>
    </source>
</evidence>
<dbReference type="Pfam" id="PF00002">
    <property type="entry name" value="7tm_2"/>
    <property type="match status" value="1"/>
</dbReference>
<dbReference type="InterPro" id="IPR017981">
    <property type="entry name" value="GPCR_2-like_7TM"/>
</dbReference>
<evidence type="ECO:0000256" key="2">
    <source>
        <dbReference type="ARBA" id="ARBA00004236"/>
    </source>
</evidence>
<dbReference type="InterPro" id="IPR053985">
    <property type="entry name" value="GPR128_GAIN_subdom_A"/>
</dbReference>
<sequence>MDSLFLLGFTFVCICPDEWTGETCSVENFCRFQELGNFKFPRTPIGWFAYSEELCPKETRSAGKPKASTRCSNKNGAPSFQRPPHVLQCDQTLSDIQLNLTSPADFENLASSTQILTSKPEELTAEDITAAAQIANTLLLSPNASESVRVAAISTVSQLLIAGPTDNSKENNATLGLTVTLDQLSVNLSLGHKASQSQVVQPNLVVQSARVSAADSQGVQFTSLSGTSGSFVANRIQLNTNTPTVVVENGFIADAVIYVRFPPEEVSEKSPEVSLGFVLYQNDRFFRSRRYSRSRATFRVLSASVNGPRSSVVPQHVEMLFRPTVMNGTSLFNFACVFWDYGLQDWSTDGCSKGNASDGLLRCSCNHTTNFAALWSFRENYKYAEALDVISIVGLASSLLALIVTIIHQLKQSFQINCCKKRDEVEVKASEIALLCICVSLLAFIITFITGVGNSGRQDAPVEVDTQTNSLLDRDEHVEPDSGWCSVVVAVLHFFLLATFMWNGLYATLTLLLVNMHRSLPSYWTPLSVAVGWGVPAFVMSITLGATYRPDAPLGYRQEEFCWLAALDKNKQFHFGKPMFWGFLLPVGLILIYVTALLVFIISRFGCSIKRRSLWKNFLNSYSLVMSLGLSWTLGYLVLVTTGTTHLIFSILFCVCTTTQGLQIFILFTARRSDFRASVSRSIKYISSVKLKHSKYRLQRNWTSTSSESYTDLKDFKESSDTHL</sequence>
<feature type="domain" description="GAIN-B" evidence="10">
    <location>
        <begin position="227"/>
        <end position="381"/>
    </location>
</feature>
<name>A0AAW1EPS4_ZOAVI</name>
<dbReference type="AlphaFoldDB" id="A0AAW1EPS4"/>
<dbReference type="GO" id="GO:0007166">
    <property type="term" value="P:cell surface receptor signaling pathway"/>
    <property type="evidence" value="ECO:0007669"/>
    <property type="project" value="InterPro"/>
</dbReference>
<feature type="transmembrane region" description="Helical" evidence="8">
    <location>
        <begin position="526"/>
        <end position="548"/>
    </location>
</feature>
<dbReference type="PROSITE" id="PS50221">
    <property type="entry name" value="GAIN_B"/>
    <property type="match status" value="1"/>
</dbReference>
<dbReference type="InterPro" id="IPR053066">
    <property type="entry name" value="ADGR_G7"/>
</dbReference>
<keyword evidence="13" id="KW-1185">Reference proteome</keyword>
<evidence type="ECO:0000256" key="5">
    <source>
        <dbReference type="ARBA" id="ARBA00022989"/>
    </source>
</evidence>
<reference evidence="12 13" key="1">
    <citation type="journal article" date="2024" name="Genome Biol. Evol.">
        <title>Chromosome-level genome assembly of the viviparous eelpout Zoarces viviparus.</title>
        <authorList>
            <person name="Fuhrmann N."/>
            <person name="Brasseur M.V."/>
            <person name="Bakowski C.E."/>
            <person name="Podsiadlowski L."/>
            <person name="Prost S."/>
            <person name="Krehenwinkel H."/>
            <person name="Mayer C."/>
        </authorList>
    </citation>
    <scope>NUCLEOTIDE SEQUENCE [LARGE SCALE GENOMIC DNA]</scope>
    <source>
        <strain evidence="12">NO-MEL_2022_Ind0_liver</strain>
    </source>
</reference>
<evidence type="ECO:0000256" key="3">
    <source>
        <dbReference type="ARBA" id="ARBA00022475"/>
    </source>
</evidence>
<keyword evidence="6 8" id="KW-0472">Membrane</keyword>
<protein>
    <recommendedName>
        <fullName evidence="14">Adhesion G-protein coupled receptor G7</fullName>
    </recommendedName>
</protein>
<dbReference type="Pfam" id="PF01825">
    <property type="entry name" value="GPS"/>
    <property type="match status" value="1"/>
</dbReference>
<comment type="caution">
    <text evidence="12">The sequence shown here is derived from an EMBL/GenBank/DDBJ whole genome shotgun (WGS) entry which is preliminary data.</text>
</comment>
<gene>
    <name evidence="12" type="ORF">VZT92_018156</name>
</gene>
<dbReference type="SMART" id="SM00303">
    <property type="entry name" value="GPS"/>
    <property type="match status" value="1"/>
</dbReference>
<keyword evidence="9" id="KW-0732">Signal</keyword>
<keyword evidence="7" id="KW-1015">Disulfide bond</keyword>
<evidence type="ECO:0000256" key="9">
    <source>
        <dbReference type="SAM" id="SignalP"/>
    </source>
</evidence>
<feature type="transmembrane region" description="Helical" evidence="8">
    <location>
        <begin position="647"/>
        <end position="668"/>
    </location>
</feature>
<keyword evidence="3" id="KW-1003">Cell membrane</keyword>